<organism evidence="2 3">
    <name type="scientific">Dysgonomonas alginatilytica</name>
    <dbReference type="NCBI Taxonomy" id="1605892"/>
    <lineage>
        <taxon>Bacteria</taxon>
        <taxon>Pseudomonadati</taxon>
        <taxon>Bacteroidota</taxon>
        <taxon>Bacteroidia</taxon>
        <taxon>Bacteroidales</taxon>
        <taxon>Dysgonomonadaceae</taxon>
        <taxon>Dysgonomonas</taxon>
    </lineage>
</organism>
<reference evidence="2 3" key="1">
    <citation type="submission" date="2018-03" db="EMBL/GenBank/DDBJ databases">
        <title>Genomic Encyclopedia of Archaeal and Bacterial Type Strains, Phase II (KMG-II): from individual species to whole genera.</title>
        <authorList>
            <person name="Goeker M."/>
        </authorList>
    </citation>
    <scope>NUCLEOTIDE SEQUENCE [LARGE SCALE GENOMIC DNA]</scope>
    <source>
        <strain evidence="2 3">DSM 100214</strain>
    </source>
</reference>
<feature type="signal peptide" evidence="1">
    <location>
        <begin position="1"/>
        <end position="25"/>
    </location>
</feature>
<dbReference type="AlphaFoldDB" id="A0A2V3PLD7"/>
<dbReference type="EMBL" id="QICL01000019">
    <property type="protein sequence ID" value="PXV62466.1"/>
    <property type="molecule type" value="Genomic_DNA"/>
</dbReference>
<evidence type="ECO:0000313" key="3">
    <source>
        <dbReference type="Proteomes" id="UP000247973"/>
    </source>
</evidence>
<evidence type="ECO:0000256" key="1">
    <source>
        <dbReference type="SAM" id="SignalP"/>
    </source>
</evidence>
<dbReference type="RefSeq" id="WP_110311381.1">
    <property type="nucleotide sequence ID" value="NZ_QICL01000019.1"/>
</dbReference>
<feature type="chain" id="PRO_5015978294" description="Lipocalin-like protein" evidence="1">
    <location>
        <begin position="26"/>
        <end position="253"/>
    </location>
</feature>
<protein>
    <recommendedName>
        <fullName evidence="4">Lipocalin-like protein</fullName>
    </recommendedName>
</protein>
<comment type="caution">
    <text evidence="2">The sequence shown here is derived from an EMBL/GenBank/DDBJ whole genome shotgun (WGS) entry which is preliminary data.</text>
</comment>
<proteinExistence type="predicted"/>
<dbReference type="Proteomes" id="UP000247973">
    <property type="component" value="Unassembled WGS sequence"/>
</dbReference>
<gene>
    <name evidence="2" type="ORF">CLV62_1195</name>
</gene>
<name>A0A2V3PLD7_9BACT</name>
<keyword evidence="3" id="KW-1185">Reference proteome</keyword>
<keyword evidence="1" id="KW-0732">Signal</keyword>
<evidence type="ECO:0008006" key="4">
    <source>
        <dbReference type="Google" id="ProtNLM"/>
    </source>
</evidence>
<dbReference type="PROSITE" id="PS51257">
    <property type="entry name" value="PROKAR_LIPOPROTEIN"/>
    <property type="match status" value="1"/>
</dbReference>
<sequence>MKLSYFLKSTFVVGLGMLLFTSCSNDEFEGDNQNQELRSAAASNPLMGKWSKSYTDNQGNTSYEYAEFTADRYIGSVVGGYESNGDSPFDNEKVAYQFNLGYTYVDGASYFLQASSFGGPGNKVYYLIEGDKLTINPGTEIAETYTRVVSNPLMGKWLKEDVDEQGNTKCDYVEFTNTQCIEQITGVYENGIFVKDKIAYQFNQAYTYVDGASYFLQASSFGGPANKVYYLIEGDKLTINPGSEMAETYKKIN</sequence>
<evidence type="ECO:0000313" key="2">
    <source>
        <dbReference type="EMBL" id="PXV62466.1"/>
    </source>
</evidence>
<accession>A0A2V3PLD7</accession>